<evidence type="ECO:0000256" key="5">
    <source>
        <dbReference type="ARBA" id="ARBA00023136"/>
    </source>
</evidence>
<dbReference type="Proteomes" id="UP000186922">
    <property type="component" value="Unassembled WGS sequence"/>
</dbReference>
<dbReference type="STRING" id="947166.A0A1D1UTE3"/>
<keyword evidence="3" id="KW-0547">Nucleotide-binding</keyword>
<dbReference type="GO" id="GO:0035556">
    <property type="term" value="P:intracellular signal transduction"/>
    <property type="evidence" value="ECO:0007669"/>
    <property type="project" value="InterPro"/>
</dbReference>
<dbReference type="Gene3D" id="3.30.70.1230">
    <property type="entry name" value="Nucleotide cyclase"/>
    <property type="match status" value="1"/>
</dbReference>
<evidence type="ECO:0000259" key="8">
    <source>
        <dbReference type="PROSITE" id="PS50125"/>
    </source>
</evidence>
<dbReference type="EMBL" id="BDGG01000001">
    <property type="protein sequence ID" value="GAU90517.1"/>
    <property type="molecule type" value="Genomic_DNA"/>
</dbReference>
<dbReference type="PANTHER" id="PTHR11920:SF335">
    <property type="entry name" value="GUANYLATE CYCLASE"/>
    <property type="match status" value="1"/>
</dbReference>
<keyword evidence="2" id="KW-0812">Transmembrane</keyword>
<evidence type="ECO:0000256" key="6">
    <source>
        <dbReference type="ARBA" id="ARBA00023180"/>
    </source>
</evidence>
<keyword evidence="4" id="KW-1133">Transmembrane helix</keyword>
<dbReference type="GO" id="GO:0004016">
    <property type="term" value="F:adenylate cyclase activity"/>
    <property type="evidence" value="ECO:0007669"/>
    <property type="project" value="TreeGrafter"/>
</dbReference>
<organism evidence="9 10">
    <name type="scientific">Ramazzottius varieornatus</name>
    <name type="common">Water bear</name>
    <name type="synonym">Tardigrade</name>
    <dbReference type="NCBI Taxonomy" id="947166"/>
    <lineage>
        <taxon>Eukaryota</taxon>
        <taxon>Metazoa</taxon>
        <taxon>Ecdysozoa</taxon>
        <taxon>Tardigrada</taxon>
        <taxon>Eutardigrada</taxon>
        <taxon>Parachela</taxon>
        <taxon>Hypsibioidea</taxon>
        <taxon>Ramazzottiidae</taxon>
        <taxon>Ramazzottius</taxon>
    </lineage>
</organism>
<dbReference type="InterPro" id="IPR001054">
    <property type="entry name" value="A/G_cyclase"/>
</dbReference>
<dbReference type="GO" id="GO:0007168">
    <property type="term" value="P:receptor guanylyl cyclase signaling pathway"/>
    <property type="evidence" value="ECO:0007669"/>
    <property type="project" value="TreeGrafter"/>
</dbReference>
<evidence type="ECO:0000256" key="4">
    <source>
        <dbReference type="ARBA" id="ARBA00022989"/>
    </source>
</evidence>
<dbReference type="AlphaFoldDB" id="A0A1D1UTE3"/>
<keyword evidence="7" id="KW-0456">Lyase</keyword>
<dbReference type="SUPFAM" id="SSF55073">
    <property type="entry name" value="Nucleotide cyclase"/>
    <property type="match status" value="1"/>
</dbReference>
<dbReference type="GO" id="GO:0004383">
    <property type="term" value="F:guanylate cyclase activity"/>
    <property type="evidence" value="ECO:0007669"/>
    <property type="project" value="TreeGrafter"/>
</dbReference>
<reference evidence="9 10" key="1">
    <citation type="journal article" date="2016" name="Nat. Commun.">
        <title>Extremotolerant tardigrade genome and improved radiotolerance of human cultured cells by tardigrade-unique protein.</title>
        <authorList>
            <person name="Hashimoto T."/>
            <person name="Horikawa D.D."/>
            <person name="Saito Y."/>
            <person name="Kuwahara H."/>
            <person name="Kozuka-Hata H."/>
            <person name="Shin-I T."/>
            <person name="Minakuchi Y."/>
            <person name="Ohishi K."/>
            <person name="Motoyama A."/>
            <person name="Aizu T."/>
            <person name="Enomoto A."/>
            <person name="Kondo K."/>
            <person name="Tanaka S."/>
            <person name="Hara Y."/>
            <person name="Koshikawa S."/>
            <person name="Sagara H."/>
            <person name="Miura T."/>
            <person name="Yokobori S."/>
            <person name="Miyagawa K."/>
            <person name="Suzuki Y."/>
            <person name="Kubo T."/>
            <person name="Oyama M."/>
            <person name="Kohara Y."/>
            <person name="Fujiyama A."/>
            <person name="Arakawa K."/>
            <person name="Katayama T."/>
            <person name="Toyoda A."/>
            <person name="Kunieda T."/>
        </authorList>
    </citation>
    <scope>NUCLEOTIDE SEQUENCE [LARGE SCALE GENOMIC DNA]</scope>
    <source>
        <strain evidence="9 10">YOKOZUNA-1</strain>
    </source>
</reference>
<proteinExistence type="predicted"/>
<dbReference type="InterPro" id="IPR050401">
    <property type="entry name" value="Cyclic_nucleotide_synthase"/>
</dbReference>
<accession>A0A1D1UTE3</accession>
<evidence type="ECO:0000256" key="1">
    <source>
        <dbReference type="ARBA" id="ARBA00004370"/>
    </source>
</evidence>
<evidence type="ECO:0000256" key="7">
    <source>
        <dbReference type="ARBA" id="ARBA00023239"/>
    </source>
</evidence>
<name>A0A1D1UTE3_RAMVA</name>
<dbReference type="InterPro" id="IPR029787">
    <property type="entry name" value="Nucleotide_cyclase"/>
</dbReference>
<comment type="subcellular location">
    <subcellularLocation>
        <location evidence="1">Membrane</location>
    </subcellularLocation>
</comment>
<feature type="domain" description="Guanylate cyclase" evidence="8">
    <location>
        <begin position="77"/>
        <end position="194"/>
    </location>
</feature>
<evidence type="ECO:0000313" key="9">
    <source>
        <dbReference type="EMBL" id="GAU90517.1"/>
    </source>
</evidence>
<dbReference type="PROSITE" id="PS50125">
    <property type="entry name" value="GUANYLATE_CYCLASE_2"/>
    <property type="match status" value="1"/>
</dbReference>
<evidence type="ECO:0000256" key="3">
    <source>
        <dbReference type="ARBA" id="ARBA00022741"/>
    </source>
</evidence>
<dbReference type="GO" id="GO:0005886">
    <property type="term" value="C:plasma membrane"/>
    <property type="evidence" value="ECO:0007669"/>
    <property type="project" value="TreeGrafter"/>
</dbReference>
<dbReference type="GO" id="GO:0000166">
    <property type="term" value="F:nucleotide binding"/>
    <property type="evidence" value="ECO:0007669"/>
    <property type="project" value="UniProtKB-KW"/>
</dbReference>
<protein>
    <recommendedName>
        <fullName evidence="8">Guanylate cyclase domain-containing protein</fullName>
    </recommendedName>
</protein>
<comment type="caution">
    <text evidence="9">The sequence shown here is derived from an EMBL/GenBank/DDBJ whole genome shotgun (WGS) entry which is preliminary data.</text>
</comment>
<evidence type="ECO:0000313" key="10">
    <source>
        <dbReference type="Proteomes" id="UP000186922"/>
    </source>
</evidence>
<keyword evidence="10" id="KW-1185">Reference proteome</keyword>
<keyword evidence="5" id="KW-0472">Membrane</keyword>
<evidence type="ECO:0000256" key="2">
    <source>
        <dbReference type="ARBA" id="ARBA00022692"/>
    </source>
</evidence>
<keyword evidence="6" id="KW-0325">Glycoprotein</keyword>
<dbReference type="GO" id="GO:0001653">
    <property type="term" value="F:peptide receptor activity"/>
    <property type="evidence" value="ECO:0007669"/>
    <property type="project" value="TreeGrafter"/>
</dbReference>
<dbReference type="PANTHER" id="PTHR11920">
    <property type="entry name" value="GUANYLYL CYCLASE"/>
    <property type="match status" value="1"/>
</dbReference>
<sequence length="194" mass="21830">MERKFIKARVEALRVGGSLPPRDKYYLKYSQKLVDICESYVRAPRLTEDYLKLVARNIDIVAAVKKRRVDNAFKSTAIYFSHVIGFTEAVEQAKFPLKIVNILTGLYSVCDNVIADYDVFEAEAGECDAPSVQGSFFYVAFLMLFPSFPVGDAYTIVGGLPVRNGNLHIQHIASMTLVLRKEVGNIQDGWRPLM</sequence>
<gene>
    <name evidence="9" type="primary">RvY_02923-1</name>
    <name evidence="9" type="synonym">RvY_02923.1</name>
    <name evidence="9" type="ORF">RvY_02923</name>
</gene>